<evidence type="ECO:0000256" key="8">
    <source>
        <dbReference type="ARBA" id="ARBA00022848"/>
    </source>
</evidence>
<comment type="caution">
    <text evidence="16">The sequence shown here is derived from an EMBL/GenBank/DDBJ whole genome shotgun (WGS) entry which is preliminary data.</text>
</comment>
<keyword evidence="4 12" id="KW-0808">Transferase</keyword>
<evidence type="ECO:0000256" key="7">
    <source>
        <dbReference type="ARBA" id="ARBA00022824"/>
    </source>
</evidence>
<dbReference type="Proteomes" id="UP001485043">
    <property type="component" value="Unassembled WGS sequence"/>
</dbReference>
<dbReference type="InterPro" id="IPR030384">
    <property type="entry name" value="MeTrfase_SMT"/>
</dbReference>
<keyword evidence="7" id="KW-0256">Endoplasmic reticulum</keyword>
<feature type="compositionally biased region" description="Polar residues" evidence="14">
    <location>
        <begin position="398"/>
        <end position="418"/>
    </location>
</feature>
<keyword evidence="9" id="KW-1133">Transmembrane helix</keyword>
<dbReference type="EC" id="2.1.1.-" evidence="13"/>
<keyword evidence="17" id="KW-1185">Reference proteome</keyword>
<dbReference type="GO" id="GO:0006694">
    <property type="term" value="P:steroid biosynthetic process"/>
    <property type="evidence" value="ECO:0007669"/>
    <property type="project" value="InterPro"/>
</dbReference>
<comment type="subcellular location">
    <subcellularLocation>
        <location evidence="1">Microsome membrane</location>
        <topology evidence="1">Single-pass membrane protein</topology>
    </subcellularLocation>
</comment>
<evidence type="ECO:0000256" key="5">
    <source>
        <dbReference type="ARBA" id="ARBA00022691"/>
    </source>
</evidence>
<accession>A0AAW1SKV9</accession>
<gene>
    <name evidence="16" type="ORF">WJX84_009161</name>
</gene>
<feature type="domain" description="SAM-dependent methyltransferase Erg6/SMT-type" evidence="15">
    <location>
        <begin position="108"/>
        <end position="387"/>
    </location>
</feature>
<dbReference type="PANTHER" id="PTHR44742:SF2">
    <property type="entry name" value="24-METHYLENESTEROL C-METHYLTRANSFERASE 2"/>
    <property type="match status" value="1"/>
</dbReference>
<evidence type="ECO:0000256" key="13">
    <source>
        <dbReference type="RuleBase" id="RU362025"/>
    </source>
</evidence>
<name>A0AAW1SKV9_9CHLO</name>
<dbReference type="GO" id="GO:0032259">
    <property type="term" value="P:methylation"/>
    <property type="evidence" value="ECO:0007669"/>
    <property type="project" value="UniProtKB-KW"/>
</dbReference>
<organism evidence="16 17">
    <name type="scientific">Apatococcus fuscideae</name>
    <dbReference type="NCBI Taxonomy" id="2026836"/>
    <lineage>
        <taxon>Eukaryota</taxon>
        <taxon>Viridiplantae</taxon>
        <taxon>Chlorophyta</taxon>
        <taxon>core chlorophytes</taxon>
        <taxon>Trebouxiophyceae</taxon>
        <taxon>Chlorellales</taxon>
        <taxon>Chlorellaceae</taxon>
        <taxon>Apatococcus</taxon>
    </lineage>
</organism>
<keyword evidence="8" id="KW-0492">Microsome</keyword>
<dbReference type="GO" id="GO:0008757">
    <property type="term" value="F:S-adenosylmethionine-dependent methyltransferase activity"/>
    <property type="evidence" value="ECO:0007669"/>
    <property type="project" value="InterPro"/>
</dbReference>
<dbReference type="AlphaFoldDB" id="A0AAW1SKV9"/>
<evidence type="ECO:0000256" key="10">
    <source>
        <dbReference type="ARBA" id="ARBA00023098"/>
    </source>
</evidence>
<evidence type="ECO:0000256" key="2">
    <source>
        <dbReference type="ARBA" id="ARBA00022516"/>
    </source>
</evidence>
<keyword evidence="11" id="KW-0472">Membrane</keyword>
<evidence type="ECO:0000256" key="4">
    <source>
        <dbReference type="ARBA" id="ARBA00022679"/>
    </source>
</evidence>
<proteinExistence type="inferred from homology"/>
<evidence type="ECO:0000259" key="15">
    <source>
        <dbReference type="PROSITE" id="PS51685"/>
    </source>
</evidence>
<protein>
    <recommendedName>
        <fullName evidence="13">Methyltransferase</fullName>
        <ecNumber evidence="13">2.1.1.-</ecNumber>
    </recommendedName>
</protein>
<keyword evidence="2" id="KW-0444">Lipid biosynthesis</keyword>
<dbReference type="InterPro" id="IPR013705">
    <property type="entry name" value="Sterol_MeTrfase_C"/>
</dbReference>
<dbReference type="PROSITE" id="PS51685">
    <property type="entry name" value="SAM_MT_ERG6_SMT"/>
    <property type="match status" value="1"/>
</dbReference>
<keyword evidence="10" id="KW-0443">Lipid metabolism</keyword>
<reference evidence="16 17" key="1">
    <citation type="journal article" date="2024" name="Nat. Commun.">
        <title>Phylogenomics reveals the evolutionary origins of lichenization in chlorophyte algae.</title>
        <authorList>
            <person name="Puginier C."/>
            <person name="Libourel C."/>
            <person name="Otte J."/>
            <person name="Skaloud P."/>
            <person name="Haon M."/>
            <person name="Grisel S."/>
            <person name="Petersen M."/>
            <person name="Berrin J.G."/>
            <person name="Delaux P.M."/>
            <person name="Dal Grande F."/>
            <person name="Keller J."/>
        </authorList>
    </citation>
    <scope>NUCLEOTIDE SEQUENCE [LARGE SCALE GENOMIC DNA]</scope>
    <source>
        <strain evidence="16 17">SAG 2523</strain>
    </source>
</reference>
<evidence type="ECO:0000313" key="16">
    <source>
        <dbReference type="EMBL" id="KAK9846206.1"/>
    </source>
</evidence>
<keyword evidence="5 12" id="KW-0949">S-adenosyl-L-methionine</keyword>
<dbReference type="Pfam" id="PF08498">
    <property type="entry name" value="Sterol_MT_C"/>
    <property type="match status" value="1"/>
</dbReference>
<evidence type="ECO:0000256" key="6">
    <source>
        <dbReference type="ARBA" id="ARBA00022692"/>
    </source>
</evidence>
<dbReference type="CDD" id="cd02440">
    <property type="entry name" value="AdoMet_MTases"/>
    <property type="match status" value="1"/>
</dbReference>
<evidence type="ECO:0000256" key="9">
    <source>
        <dbReference type="ARBA" id="ARBA00022989"/>
    </source>
</evidence>
<dbReference type="InterPro" id="IPR029063">
    <property type="entry name" value="SAM-dependent_MTases_sf"/>
</dbReference>
<dbReference type="Gene3D" id="3.40.50.150">
    <property type="entry name" value="Vaccinia Virus protein VP39"/>
    <property type="match status" value="1"/>
</dbReference>
<keyword evidence="3 12" id="KW-0489">Methyltransferase</keyword>
<evidence type="ECO:0000256" key="11">
    <source>
        <dbReference type="ARBA" id="ARBA00023136"/>
    </source>
</evidence>
<feature type="region of interest" description="Disordered" evidence="14">
    <location>
        <begin position="391"/>
        <end position="418"/>
    </location>
</feature>
<dbReference type="EMBL" id="JALJOV010001547">
    <property type="protein sequence ID" value="KAK9846206.1"/>
    <property type="molecule type" value="Genomic_DNA"/>
</dbReference>
<evidence type="ECO:0000256" key="1">
    <source>
        <dbReference type="ARBA" id="ARBA00004111"/>
    </source>
</evidence>
<evidence type="ECO:0000256" key="14">
    <source>
        <dbReference type="SAM" id="MobiDB-lite"/>
    </source>
</evidence>
<dbReference type="Pfam" id="PF08241">
    <property type="entry name" value="Methyltransf_11"/>
    <property type="match status" value="1"/>
</dbReference>
<dbReference type="PANTHER" id="PTHR44742">
    <property type="match status" value="1"/>
</dbReference>
<keyword evidence="6" id="KW-0812">Transmembrane</keyword>
<evidence type="ECO:0000256" key="12">
    <source>
        <dbReference type="PROSITE-ProRule" id="PRU01022"/>
    </source>
</evidence>
<dbReference type="InterPro" id="IPR013216">
    <property type="entry name" value="Methyltransf_11"/>
</dbReference>
<dbReference type="SUPFAM" id="SSF53335">
    <property type="entry name" value="S-adenosyl-L-methionine-dependent methyltransferases"/>
    <property type="match status" value="1"/>
</dbReference>
<comment type="similarity">
    <text evidence="12 13">Belongs to the class I-like SAM-binding methyltransferase superfamily. Erg6/SMT family.</text>
</comment>
<sequence>MEHVDRLSRASQDAFDRVSEYCKDKPATSAAIAVAALTVSCAAWNLLPSRNSSSQRYKQKPGTFELSGGNIDSRQIKTEFEGYSKSYGSEAGAGITDRSNTSELVDKFYSLVTDIYEWGWGQSFHFSPLLPGKSVRESEAAHEARLAAIIGLRPGKNCLDVGCGVGGPMRTIAATSGGIVTGITINDYQVSRAEMHNKNMGLQDLCRPTQGDFLHMPFGDGTFDGAYAIEATCHAAKLSEVYSEIYRVLKPGAIFASYEWVSTAKYNGSNKDHVRIIDEINFGNGLPEMRTYKQAEEAGAMAGFEMLESIDLATASPVAGPWYGRLKRSRTQHHINQAMVSTTSFLRLCPAGVKEVHHMLVNVAKSLVDGGEAGVFSPMHLLVFKKPMENGADKASDKASQGAQKVSQTATKATANGK</sequence>
<evidence type="ECO:0000313" key="17">
    <source>
        <dbReference type="Proteomes" id="UP001485043"/>
    </source>
</evidence>
<evidence type="ECO:0000256" key="3">
    <source>
        <dbReference type="ARBA" id="ARBA00022603"/>
    </source>
</evidence>